<proteinExistence type="predicted"/>
<dbReference type="EMBL" id="MOOE01000006">
    <property type="protein sequence ID" value="KAK1528883.1"/>
    <property type="molecule type" value="Genomic_DNA"/>
</dbReference>
<protein>
    <submittedName>
        <fullName evidence="1">Uncharacterized protein</fullName>
    </submittedName>
</protein>
<dbReference type="GeneID" id="85338432"/>
<gene>
    <name evidence="1" type="ORF">CCOS01_06717</name>
</gene>
<name>A0AAJ0E0Y5_9PEZI</name>
<organism evidence="1 2">
    <name type="scientific">Colletotrichum costaricense</name>
    <dbReference type="NCBI Taxonomy" id="1209916"/>
    <lineage>
        <taxon>Eukaryota</taxon>
        <taxon>Fungi</taxon>
        <taxon>Dikarya</taxon>
        <taxon>Ascomycota</taxon>
        <taxon>Pezizomycotina</taxon>
        <taxon>Sordariomycetes</taxon>
        <taxon>Hypocreomycetidae</taxon>
        <taxon>Glomerellales</taxon>
        <taxon>Glomerellaceae</taxon>
        <taxon>Colletotrichum</taxon>
        <taxon>Colletotrichum acutatum species complex</taxon>
    </lineage>
</organism>
<keyword evidence="2" id="KW-1185">Reference proteome</keyword>
<dbReference type="AlphaFoldDB" id="A0AAJ0E0Y5"/>
<evidence type="ECO:0000313" key="1">
    <source>
        <dbReference type="EMBL" id="KAK1528883.1"/>
    </source>
</evidence>
<dbReference type="RefSeq" id="XP_060314585.1">
    <property type="nucleotide sequence ID" value="XM_060454885.1"/>
</dbReference>
<dbReference type="Proteomes" id="UP001240678">
    <property type="component" value="Unassembled WGS sequence"/>
</dbReference>
<comment type="caution">
    <text evidence="1">The sequence shown here is derived from an EMBL/GenBank/DDBJ whole genome shotgun (WGS) entry which is preliminary data.</text>
</comment>
<evidence type="ECO:0000313" key="2">
    <source>
        <dbReference type="Proteomes" id="UP001240678"/>
    </source>
</evidence>
<accession>A0AAJ0E0Y5</accession>
<reference evidence="1 2" key="1">
    <citation type="submission" date="2016-10" db="EMBL/GenBank/DDBJ databases">
        <title>The genome sequence of Colletotrichum fioriniae PJ7.</title>
        <authorList>
            <person name="Baroncelli R."/>
        </authorList>
    </citation>
    <scope>NUCLEOTIDE SEQUENCE [LARGE SCALE GENOMIC DNA]</scope>
    <source>
        <strain evidence="1 2">IMI 309622</strain>
    </source>
</reference>
<sequence>MYSYSYTSLYFTIVCTTNRVLIVVGGYKNKFFASPTCLPRIRLCTQIPASLFYSWQHGFR</sequence>